<dbReference type="RefSeq" id="WP_183940949.1">
    <property type="nucleotide sequence ID" value="NZ_JACHBI010000023.1"/>
</dbReference>
<keyword evidence="3" id="KW-1185">Reference proteome</keyword>
<protein>
    <submittedName>
        <fullName evidence="2">Uncharacterized protein</fullName>
    </submittedName>
</protein>
<name>A0A7W9D575_9HYPH</name>
<proteinExistence type="predicted"/>
<evidence type="ECO:0000313" key="2">
    <source>
        <dbReference type="EMBL" id="MBB5577686.1"/>
    </source>
</evidence>
<keyword evidence="1" id="KW-0175">Coiled coil</keyword>
<dbReference type="Proteomes" id="UP000549882">
    <property type="component" value="Unassembled WGS sequence"/>
</dbReference>
<evidence type="ECO:0000256" key="1">
    <source>
        <dbReference type="SAM" id="Coils"/>
    </source>
</evidence>
<feature type="coiled-coil region" evidence="1">
    <location>
        <begin position="52"/>
        <end position="79"/>
    </location>
</feature>
<comment type="caution">
    <text evidence="2">The sequence shown here is derived from an EMBL/GenBank/DDBJ whole genome shotgun (WGS) entry which is preliminary data.</text>
</comment>
<gene>
    <name evidence="2" type="ORF">GGD50_006341</name>
</gene>
<sequence>MKNAHINPFRYAWALLATRRPGLRSHPANAPWFRDLYKNDASAVMHRDRLPVALITDDLREYEEICVNLEKELKIYLIQLNQESHALIR</sequence>
<reference evidence="2 3" key="1">
    <citation type="submission" date="2020-08" db="EMBL/GenBank/DDBJ databases">
        <title>Genomic Encyclopedia of Type Strains, Phase IV (KMG-V): Genome sequencing to study the core and pangenomes of soil and plant-associated prokaryotes.</title>
        <authorList>
            <person name="Whitman W."/>
        </authorList>
    </citation>
    <scope>NUCLEOTIDE SEQUENCE [LARGE SCALE GENOMIC DNA]</scope>
    <source>
        <strain evidence="2 3">SEMIA 4064</strain>
    </source>
</reference>
<accession>A0A7W9D575</accession>
<dbReference type="AlphaFoldDB" id="A0A7W9D575"/>
<evidence type="ECO:0000313" key="3">
    <source>
        <dbReference type="Proteomes" id="UP000549882"/>
    </source>
</evidence>
<organism evidence="2 3">
    <name type="scientific">Rhizobium paranaense</name>
    <dbReference type="NCBI Taxonomy" id="1650438"/>
    <lineage>
        <taxon>Bacteria</taxon>
        <taxon>Pseudomonadati</taxon>
        <taxon>Pseudomonadota</taxon>
        <taxon>Alphaproteobacteria</taxon>
        <taxon>Hyphomicrobiales</taxon>
        <taxon>Rhizobiaceae</taxon>
        <taxon>Rhizobium/Agrobacterium group</taxon>
        <taxon>Rhizobium</taxon>
    </lineage>
</organism>
<dbReference type="EMBL" id="JACHBI010000023">
    <property type="protein sequence ID" value="MBB5577686.1"/>
    <property type="molecule type" value="Genomic_DNA"/>
</dbReference>